<gene>
    <name evidence="1" type="ORF">BMF97_01365</name>
</gene>
<keyword evidence="2" id="KW-1185">Reference proteome</keyword>
<accession>A0A1T3F4P7</accession>
<dbReference type="AlphaFoldDB" id="A0A1T3F4P7"/>
<dbReference type="RefSeq" id="WP_070904827.1">
    <property type="nucleotide sequence ID" value="NZ_CP016378.1"/>
</dbReference>
<protein>
    <recommendedName>
        <fullName evidence="3">Lipocalin-like domain-containing protein</fullName>
    </recommendedName>
</protein>
<reference evidence="1 2" key="1">
    <citation type="submission" date="2016-11" db="EMBL/GenBank/DDBJ databases">
        <title>Genome sequence and comparative genomic analysis of clinical strain Elizabethkingia meningoseptica 61421 PRCM.</title>
        <authorList>
            <person name="Wang M."/>
            <person name="Hu S."/>
            <person name="Cao L."/>
            <person name="Jiang T."/>
            <person name="Zhou Y."/>
            <person name="Ming D."/>
        </authorList>
    </citation>
    <scope>NUCLEOTIDE SEQUENCE [LARGE SCALE GENOMIC DNA]</scope>
    <source>
        <strain evidence="1 2">61421 PRCM</strain>
    </source>
</reference>
<proteinExistence type="predicted"/>
<organism evidence="1 2">
    <name type="scientific">Elizabethkingia meningoseptica</name>
    <name type="common">Chryseobacterium meningosepticum</name>
    <dbReference type="NCBI Taxonomy" id="238"/>
    <lineage>
        <taxon>Bacteria</taxon>
        <taxon>Pseudomonadati</taxon>
        <taxon>Bacteroidota</taxon>
        <taxon>Flavobacteriia</taxon>
        <taxon>Flavobacteriales</taxon>
        <taxon>Weeksellaceae</taxon>
        <taxon>Elizabethkingia</taxon>
    </lineage>
</organism>
<evidence type="ECO:0008006" key="3">
    <source>
        <dbReference type="Google" id="ProtNLM"/>
    </source>
</evidence>
<sequence length="153" mass="17673">MKNYFTMISAGLLLCTFSCQQKEPTVKNDILEGTYRLVNTETIKGKDTTHTMIDSAKTEMIKMFNNTHFAFLNHDKSKGKDSLVSYSSGGGTYKLKGNQYTENLEYCTYREWEGREFHFTLEKRADTLIQTGEEDIPELGIKQKIKEVYVRVK</sequence>
<dbReference type="OrthoDB" id="1493972at2"/>
<evidence type="ECO:0000313" key="1">
    <source>
        <dbReference type="EMBL" id="OOH97944.1"/>
    </source>
</evidence>
<name>A0A1T3F4P7_ELIME</name>
<comment type="caution">
    <text evidence="1">The sequence shown here is derived from an EMBL/GenBank/DDBJ whole genome shotgun (WGS) entry which is preliminary data.</text>
</comment>
<dbReference type="eggNOG" id="ENOG5032JAR">
    <property type="taxonomic scope" value="Bacteria"/>
</dbReference>
<dbReference type="Proteomes" id="UP000188947">
    <property type="component" value="Unassembled WGS sequence"/>
</dbReference>
<dbReference type="EMBL" id="MPOG01000001">
    <property type="protein sequence ID" value="OOH97944.1"/>
    <property type="molecule type" value="Genomic_DNA"/>
</dbReference>
<evidence type="ECO:0000313" key="2">
    <source>
        <dbReference type="Proteomes" id="UP000188947"/>
    </source>
</evidence>